<dbReference type="GO" id="GO:0046872">
    <property type="term" value="F:metal ion binding"/>
    <property type="evidence" value="ECO:0007669"/>
    <property type="project" value="UniProtKB-KW"/>
</dbReference>
<dbReference type="EMBL" id="JACJPY010000031">
    <property type="protein sequence ID" value="MBD2150675.1"/>
    <property type="molecule type" value="Genomic_DNA"/>
</dbReference>
<feature type="transmembrane region" description="Helical" evidence="12">
    <location>
        <begin position="233"/>
        <end position="256"/>
    </location>
</feature>
<dbReference type="RefSeq" id="WP_190351039.1">
    <property type="nucleotide sequence ID" value="NZ_JACJPY010000031.1"/>
</dbReference>
<accession>A0A926USX5</accession>
<dbReference type="GO" id="GO:0016491">
    <property type="term" value="F:oxidoreductase activity"/>
    <property type="evidence" value="ECO:0007669"/>
    <property type="project" value="UniProtKB-KW"/>
</dbReference>
<evidence type="ECO:0000256" key="1">
    <source>
        <dbReference type="ARBA" id="ARBA00004141"/>
    </source>
</evidence>
<proteinExistence type="predicted"/>
<protein>
    <submittedName>
        <fullName evidence="13">Heme A synthase</fullName>
    </submittedName>
</protein>
<dbReference type="InterPro" id="IPR003780">
    <property type="entry name" value="COX15/CtaA_fam"/>
</dbReference>
<dbReference type="AlphaFoldDB" id="A0A926USX5"/>
<comment type="pathway">
    <text evidence="11">Porphyrin-containing compound metabolism.</text>
</comment>
<feature type="transmembrane region" description="Helical" evidence="12">
    <location>
        <begin position="153"/>
        <end position="174"/>
    </location>
</feature>
<keyword evidence="14" id="KW-1185">Reference proteome</keyword>
<feature type="transmembrane region" description="Helical" evidence="12">
    <location>
        <begin position="268"/>
        <end position="291"/>
    </location>
</feature>
<feature type="transmembrane region" description="Helical" evidence="12">
    <location>
        <begin position="90"/>
        <end position="113"/>
    </location>
</feature>
<dbReference type="PANTHER" id="PTHR35457:SF1">
    <property type="entry name" value="HEME A SYNTHASE"/>
    <property type="match status" value="1"/>
</dbReference>
<keyword evidence="7" id="KW-0408">Iron</keyword>
<evidence type="ECO:0000256" key="8">
    <source>
        <dbReference type="ARBA" id="ARBA00023133"/>
    </source>
</evidence>
<evidence type="ECO:0000256" key="11">
    <source>
        <dbReference type="ARBA" id="ARBA00023444"/>
    </source>
</evidence>
<sequence length="341" mass="36896">MTESLFHKSTESADFLTLDSQSAQSTDKSMESVVLIRRIAFGIAIATWMVMAIGSATRVMNAGLACPDWPLCYGTVLPAEQMNLQVFLEWFHRLVASSVGFATIVLAGASWFFRKGLPKWTPWAALGSLSLVIFQGILGGLTVTQLLRFDIVTAHLGTGLLFFSSLLAIAMGLREHQIPPNQFANQFANQGTQKLAWVGIVAAALVYLQSILGALVASQWALHQCFATQDMCIVLNVHLIGVAPATIASLAVVVMTWRNREIALNAPILRNVASLVGLLVLVQVAIGYATYKLHLQVEPLTVAHQATGSALLGTLVCFAVLAWRSLRPQTTLSEPVQTSIR</sequence>
<keyword evidence="3 12" id="KW-0812">Transmembrane</keyword>
<dbReference type="PANTHER" id="PTHR35457">
    <property type="entry name" value="HEME A SYNTHASE"/>
    <property type="match status" value="1"/>
</dbReference>
<comment type="caution">
    <text evidence="13">The sequence shown here is derived from an EMBL/GenBank/DDBJ whole genome shotgun (WGS) entry which is preliminary data.</text>
</comment>
<feature type="transmembrane region" description="Helical" evidence="12">
    <location>
        <begin position="125"/>
        <end position="147"/>
    </location>
</feature>
<evidence type="ECO:0000256" key="12">
    <source>
        <dbReference type="SAM" id="Phobius"/>
    </source>
</evidence>
<evidence type="ECO:0000313" key="14">
    <source>
        <dbReference type="Proteomes" id="UP000631421"/>
    </source>
</evidence>
<feature type="transmembrane region" description="Helical" evidence="12">
    <location>
        <begin position="35"/>
        <end position="54"/>
    </location>
</feature>
<evidence type="ECO:0000256" key="3">
    <source>
        <dbReference type="ARBA" id="ARBA00022692"/>
    </source>
</evidence>
<keyword evidence="2" id="KW-1003">Cell membrane</keyword>
<keyword evidence="9 12" id="KW-0472">Membrane</keyword>
<gene>
    <name evidence="13" type="ORF">H6F44_11170</name>
</gene>
<keyword evidence="8" id="KW-0350">Heme biosynthesis</keyword>
<evidence type="ECO:0000313" key="13">
    <source>
        <dbReference type="EMBL" id="MBD2150675.1"/>
    </source>
</evidence>
<dbReference type="GO" id="GO:0006784">
    <property type="term" value="P:heme A biosynthetic process"/>
    <property type="evidence" value="ECO:0007669"/>
    <property type="project" value="InterPro"/>
</dbReference>
<feature type="transmembrane region" description="Helical" evidence="12">
    <location>
        <begin position="195"/>
        <end position="221"/>
    </location>
</feature>
<dbReference type="GO" id="GO:0016020">
    <property type="term" value="C:membrane"/>
    <property type="evidence" value="ECO:0007669"/>
    <property type="project" value="UniProtKB-SubCell"/>
</dbReference>
<keyword evidence="6" id="KW-0560">Oxidoreductase</keyword>
<dbReference type="Proteomes" id="UP000631421">
    <property type="component" value="Unassembled WGS sequence"/>
</dbReference>
<keyword evidence="4" id="KW-0479">Metal-binding</keyword>
<reference evidence="13" key="1">
    <citation type="journal article" date="2015" name="ISME J.">
        <title>Draft Genome Sequence of Streptomyces incarnatus NRRL8089, which Produces the Nucleoside Antibiotic Sinefungin.</title>
        <authorList>
            <person name="Oshima K."/>
            <person name="Hattori M."/>
            <person name="Shimizu H."/>
            <person name="Fukuda K."/>
            <person name="Nemoto M."/>
            <person name="Inagaki K."/>
            <person name="Tamura T."/>
        </authorList>
    </citation>
    <scope>NUCLEOTIDE SEQUENCE</scope>
    <source>
        <strain evidence="13">FACHB-1277</strain>
    </source>
</reference>
<evidence type="ECO:0000256" key="4">
    <source>
        <dbReference type="ARBA" id="ARBA00022723"/>
    </source>
</evidence>
<evidence type="ECO:0000256" key="6">
    <source>
        <dbReference type="ARBA" id="ARBA00023002"/>
    </source>
</evidence>
<dbReference type="InterPro" id="IPR050450">
    <property type="entry name" value="COX15/CtaA_HemeA_synthase"/>
</dbReference>
<keyword evidence="5 12" id="KW-1133">Transmembrane helix</keyword>
<evidence type="ECO:0000256" key="10">
    <source>
        <dbReference type="ARBA" id="ARBA00023157"/>
    </source>
</evidence>
<name>A0A926USX5_9CYAN</name>
<evidence type="ECO:0000256" key="5">
    <source>
        <dbReference type="ARBA" id="ARBA00022989"/>
    </source>
</evidence>
<comment type="subcellular location">
    <subcellularLocation>
        <location evidence="1">Membrane</location>
        <topology evidence="1">Multi-pass membrane protein</topology>
    </subcellularLocation>
</comment>
<keyword evidence="10" id="KW-1015">Disulfide bond</keyword>
<feature type="transmembrane region" description="Helical" evidence="12">
    <location>
        <begin position="303"/>
        <end position="323"/>
    </location>
</feature>
<evidence type="ECO:0000256" key="7">
    <source>
        <dbReference type="ARBA" id="ARBA00023004"/>
    </source>
</evidence>
<evidence type="ECO:0000256" key="9">
    <source>
        <dbReference type="ARBA" id="ARBA00023136"/>
    </source>
</evidence>
<organism evidence="13 14">
    <name type="scientific">Pseudanabaena cinerea FACHB-1277</name>
    <dbReference type="NCBI Taxonomy" id="2949581"/>
    <lineage>
        <taxon>Bacteria</taxon>
        <taxon>Bacillati</taxon>
        <taxon>Cyanobacteriota</taxon>
        <taxon>Cyanophyceae</taxon>
        <taxon>Pseudanabaenales</taxon>
        <taxon>Pseudanabaenaceae</taxon>
        <taxon>Pseudanabaena</taxon>
        <taxon>Pseudanabaena cinerea</taxon>
    </lineage>
</organism>
<dbReference type="Pfam" id="PF02628">
    <property type="entry name" value="COX15-CtaA"/>
    <property type="match status" value="1"/>
</dbReference>
<evidence type="ECO:0000256" key="2">
    <source>
        <dbReference type="ARBA" id="ARBA00022475"/>
    </source>
</evidence>
<reference evidence="13" key="2">
    <citation type="submission" date="2020-08" db="EMBL/GenBank/DDBJ databases">
        <authorList>
            <person name="Chen M."/>
            <person name="Teng W."/>
            <person name="Zhao L."/>
            <person name="Hu C."/>
            <person name="Zhou Y."/>
            <person name="Han B."/>
            <person name="Song L."/>
            <person name="Shu W."/>
        </authorList>
    </citation>
    <scope>NUCLEOTIDE SEQUENCE</scope>
    <source>
        <strain evidence="13">FACHB-1277</strain>
    </source>
</reference>